<protein>
    <submittedName>
        <fullName evidence="1">Uncharacterized protein</fullName>
    </submittedName>
</protein>
<accession>A0A2I0HSG2</accession>
<dbReference type="AlphaFoldDB" id="A0A2I0HSG2"/>
<gene>
    <name evidence="1" type="ORF">CRG98_045166</name>
</gene>
<organism evidence="1 2">
    <name type="scientific">Punica granatum</name>
    <name type="common">Pomegranate</name>
    <dbReference type="NCBI Taxonomy" id="22663"/>
    <lineage>
        <taxon>Eukaryota</taxon>
        <taxon>Viridiplantae</taxon>
        <taxon>Streptophyta</taxon>
        <taxon>Embryophyta</taxon>
        <taxon>Tracheophyta</taxon>
        <taxon>Spermatophyta</taxon>
        <taxon>Magnoliopsida</taxon>
        <taxon>eudicotyledons</taxon>
        <taxon>Gunneridae</taxon>
        <taxon>Pentapetalae</taxon>
        <taxon>rosids</taxon>
        <taxon>malvids</taxon>
        <taxon>Myrtales</taxon>
        <taxon>Lythraceae</taxon>
        <taxon>Punica</taxon>
    </lineage>
</organism>
<reference evidence="1 2" key="1">
    <citation type="submission" date="2017-11" db="EMBL/GenBank/DDBJ databases">
        <title>De-novo sequencing of pomegranate (Punica granatum L.) genome.</title>
        <authorList>
            <person name="Akparov Z."/>
            <person name="Amiraslanov A."/>
            <person name="Hajiyeva S."/>
            <person name="Abbasov M."/>
            <person name="Kaur K."/>
            <person name="Hamwieh A."/>
            <person name="Solovyev V."/>
            <person name="Salamov A."/>
            <person name="Braich B."/>
            <person name="Kosarev P."/>
            <person name="Mahmoud A."/>
            <person name="Hajiyev E."/>
            <person name="Babayeva S."/>
            <person name="Izzatullayeva V."/>
            <person name="Mammadov A."/>
            <person name="Mammadov A."/>
            <person name="Sharifova S."/>
            <person name="Ojaghi J."/>
            <person name="Eynullazada K."/>
            <person name="Bayramov B."/>
            <person name="Abdulazimova A."/>
            <person name="Shahmuradov I."/>
        </authorList>
    </citation>
    <scope>NUCLEOTIDE SEQUENCE [LARGE SCALE GENOMIC DNA]</scope>
    <source>
        <strain evidence="2">cv. AG2017</strain>
        <tissue evidence="1">Leaf</tissue>
    </source>
</reference>
<sequence>MSSSSTTTNSSSRALRIGIIGFGPVRPIPVEDHNQAMPPAASYFEDRPLQALCPYGHRILQ</sequence>
<comment type="caution">
    <text evidence="1">The sequence shown here is derived from an EMBL/GenBank/DDBJ whole genome shotgun (WGS) entry which is preliminary data.</text>
</comment>
<dbReference type="Proteomes" id="UP000233551">
    <property type="component" value="Unassembled WGS sequence"/>
</dbReference>
<evidence type="ECO:0000313" key="1">
    <source>
        <dbReference type="EMBL" id="PKI34420.1"/>
    </source>
</evidence>
<evidence type="ECO:0000313" key="2">
    <source>
        <dbReference type="Proteomes" id="UP000233551"/>
    </source>
</evidence>
<keyword evidence="2" id="KW-1185">Reference proteome</keyword>
<name>A0A2I0HSG2_PUNGR</name>
<feature type="non-terminal residue" evidence="1">
    <location>
        <position position="61"/>
    </location>
</feature>
<proteinExistence type="predicted"/>
<dbReference type="EMBL" id="PGOL01005925">
    <property type="protein sequence ID" value="PKI34420.1"/>
    <property type="molecule type" value="Genomic_DNA"/>
</dbReference>